<organism evidence="2 3">
    <name type="scientific">Neolecta irregularis (strain DAH-3)</name>
    <dbReference type="NCBI Taxonomy" id="1198029"/>
    <lineage>
        <taxon>Eukaryota</taxon>
        <taxon>Fungi</taxon>
        <taxon>Dikarya</taxon>
        <taxon>Ascomycota</taxon>
        <taxon>Taphrinomycotina</taxon>
        <taxon>Neolectales</taxon>
        <taxon>Neolectaceae</taxon>
        <taxon>Neolecta</taxon>
    </lineage>
</organism>
<dbReference type="PANTHER" id="PTHR33558:SF1">
    <property type="entry name" value="GLUTAREDOXIN-LIKE PROTEIN C5ORF63 HOMOLOG"/>
    <property type="match status" value="1"/>
</dbReference>
<dbReference type="InterPro" id="IPR052565">
    <property type="entry name" value="Glutaredoxin-like_YDR286C"/>
</dbReference>
<sequence length="86" mass="10195">MLHRIPRLALFSHPSCSLCHSAKTSILNVRNRIPFEFEEINIKLPKNKKFHDMYAFDVPVLHINDEEKLMHKITEQDLEKQLNNLD</sequence>
<comment type="caution">
    <text evidence="2">The sequence shown here is derived from an EMBL/GenBank/DDBJ whole genome shotgun (WGS) entry which is preliminary data.</text>
</comment>
<reference evidence="2 3" key="1">
    <citation type="submission" date="2016-04" db="EMBL/GenBank/DDBJ databases">
        <title>Evolutionary innovation and constraint leading to complex multicellularity in the Ascomycota.</title>
        <authorList>
            <person name="Cisse O."/>
            <person name="Nguyen A."/>
            <person name="Hewitt D.A."/>
            <person name="Jedd G."/>
            <person name="Stajich J.E."/>
        </authorList>
    </citation>
    <scope>NUCLEOTIDE SEQUENCE [LARGE SCALE GENOMIC DNA]</scope>
    <source>
        <strain evidence="2 3">DAH-3</strain>
    </source>
</reference>
<evidence type="ECO:0000256" key="1">
    <source>
        <dbReference type="RuleBase" id="RU363082"/>
    </source>
</evidence>
<gene>
    <name evidence="2" type="ORF">NEOLI_001592</name>
</gene>
<dbReference type="OMA" id="QYLMKHG"/>
<keyword evidence="3" id="KW-1185">Reference proteome</keyword>
<accession>A0A1U7LP13</accession>
<dbReference type="InterPro" id="IPR036249">
    <property type="entry name" value="Thioredoxin-like_sf"/>
</dbReference>
<dbReference type="Pfam" id="PF05768">
    <property type="entry name" value="Glrx-like"/>
    <property type="match status" value="1"/>
</dbReference>
<evidence type="ECO:0000313" key="2">
    <source>
        <dbReference type="EMBL" id="OLL24395.1"/>
    </source>
</evidence>
<keyword evidence="1" id="KW-0249">Electron transport</keyword>
<name>A0A1U7LP13_NEOID</name>
<dbReference type="STRING" id="1198029.A0A1U7LP13"/>
<dbReference type="Gene3D" id="3.40.30.10">
    <property type="entry name" value="Glutaredoxin"/>
    <property type="match status" value="1"/>
</dbReference>
<dbReference type="Proteomes" id="UP000186594">
    <property type="component" value="Unassembled WGS sequence"/>
</dbReference>
<keyword evidence="1" id="KW-0813">Transport</keyword>
<evidence type="ECO:0000313" key="3">
    <source>
        <dbReference type="Proteomes" id="UP000186594"/>
    </source>
</evidence>
<proteinExistence type="inferred from homology"/>
<dbReference type="SUPFAM" id="SSF52833">
    <property type="entry name" value="Thioredoxin-like"/>
    <property type="match status" value="1"/>
</dbReference>
<protein>
    <recommendedName>
        <fullName evidence="1">Glutaredoxin-like protein</fullName>
    </recommendedName>
</protein>
<dbReference type="OrthoDB" id="429967at2759"/>
<dbReference type="AlphaFoldDB" id="A0A1U7LP13"/>
<comment type="similarity">
    <text evidence="1">Belongs to the glutaredoxin family.</text>
</comment>
<dbReference type="InterPro" id="IPR008554">
    <property type="entry name" value="Glutaredoxin-like"/>
</dbReference>
<dbReference type="EMBL" id="LXFE01000834">
    <property type="protein sequence ID" value="OLL24395.1"/>
    <property type="molecule type" value="Genomic_DNA"/>
</dbReference>
<dbReference type="PANTHER" id="PTHR33558">
    <property type="entry name" value="GLUTAREDOXIN-LIKE PROTEIN C5ORF63 HOMOLOG"/>
    <property type="match status" value="1"/>
</dbReference>